<accession>A0ABS7AI98</accession>
<keyword evidence="2" id="KW-1185">Reference proteome</keyword>
<evidence type="ECO:0000313" key="2">
    <source>
        <dbReference type="Proteomes" id="UP001196565"/>
    </source>
</evidence>
<proteinExistence type="predicted"/>
<reference evidence="1 2" key="1">
    <citation type="submission" date="2021-07" db="EMBL/GenBank/DDBJ databases">
        <authorList>
            <person name="So Y."/>
        </authorList>
    </citation>
    <scope>NUCLEOTIDE SEQUENCE [LARGE SCALE GENOMIC DNA]</scope>
    <source>
        <strain evidence="1 2">HJA6</strain>
    </source>
</reference>
<evidence type="ECO:0000313" key="1">
    <source>
        <dbReference type="EMBL" id="MBW6402033.1"/>
    </source>
</evidence>
<sequence>MSEVITFNEIPQTGWDLPRVDIEIRPNYTNAGVFEYPNRVLLFGVKLTGAPGAINTVFRVTRLSDVTARAGAGSIAEDMARSFLAGNPFAEIFMILVADAGGATKGAGAFVYTGSPTAAGTIANYVAGFRVAVNVAAGDTPTIIAQAMRDAINAIPEMPVVATWSAGATGTTVLTAKHAIDMGGDISLLTNLAPEEVTPVGLTQAITAMTSGTGAVDLTSAIAAIAADWHPWWVLPVTDSTNMGIVITELRRRWAATGHMDALAFAGMIGTVSAITAWLPQRNCELLSVQTGPTGTVEPRWRLAAMLAAQATFYLMQDPARQLKTLPLKGMRKPVNGNFIDTERNIIVKAGGTTFDTNQDGTCWIERCVSTNTADSQGVATKAWQDIMAAAVATRIRYDFRTYWRLNYPRHKQAPDGSPAADASDSTLTPQIALGVWAARCKIYERLGWIVEADRTVRLSRATFPPDGTRNRLQMKLVYRRIDNNIQTDVALEFEV</sequence>
<name>A0ABS7AI98_9PROT</name>
<dbReference type="RefSeq" id="WP_219766899.1">
    <property type="nucleotide sequence ID" value="NZ_JAHYBZ010000020.1"/>
</dbReference>
<comment type="caution">
    <text evidence="1">The sequence shown here is derived from an EMBL/GenBank/DDBJ whole genome shotgun (WGS) entry which is preliminary data.</text>
</comment>
<gene>
    <name evidence="1" type="ORF">KPL78_29575</name>
</gene>
<protein>
    <recommendedName>
        <fullName evidence="3">Phage tail protein</fullName>
    </recommendedName>
</protein>
<dbReference type="Proteomes" id="UP001196565">
    <property type="component" value="Unassembled WGS sequence"/>
</dbReference>
<organism evidence="1 2">
    <name type="scientific">Roseomonas alba</name>
    <dbReference type="NCBI Taxonomy" id="2846776"/>
    <lineage>
        <taxon>Bacteria</taxon>
        <taxon>Pseudomonadati</taxon>
        <taxon>Pseudomonadota</taxon>
        <taxon>Alphaproteobacteria</taxon>
        <taxon>Acetobacterales</taxon>
        <taxon>Roseomonadaceae</taxon>
        <taxon>Roseomonas</taxon>
    </lineage>
</organism>
<dbReference type="EMBL" id="JAHYBZ010000020">
    <property type="protein sequence ID" value="MBW6402033.1"/>
    <property type="molecule type" value="Genomic_DNA"/>
</dbReference>
<evidence type="ECO:0008006" key="3">
    <source>
        <dbReference type="Google" id="ProtNLM"/>
    </source>
</evidence>